<gene>
    <name evidence="2" type="ORF">O181_031335</name>
</gene>
<dbReference type="EMBL" id="AVOT02011177">
    <property type="protein sequence ID" value="MBW0491620.1"/>
    <property type="molecule type" value="Genomic_DNA"/>
</dbReference>
<protein>
    <recommendedName>
        <fullName evidence="1">Reverse transcriptase Ty1/copia-type domain-containing protein</fullName>
    </recommendedName>
</protein>
<reference evidence="2" key="1">
    <citation type="submission" date="2021-03" db="EMBL/GenBank/DDBJ databases">
        <title>Draft genome sequence of rust myrtle Austropuccinia psidii MF-1, a brazilian biotype.</title>
        <authorList>
            <person name="Quecine M.C."/>
            <person name="Pachon D.M.R."/>
            <person name="Bonatelli M.L."/>
            <person name="Correr F.H."/>
            <person name="Franceschini L.M."/>
            <person name="Leite T.F."/>
            <person name="Margarido G.R.A."/>
            <person name="Almeida C.A."/>
            <person name="Ferrarezi J.A."/>
            <person name="Labate C.A."/>
        </authorList>
    </citation>
    <scope>NUCLEOTIDE SEQUENCE</scope>
    <source>
        <strain evidence="2">MF-1</strain>
    </source>
</reference>
<dbReference type="OrthoDB" id="2517917at2759"/>
<organism evidence="2 3">
    <name type="scientific">Austropuccinia psidii MF-1</name>
    <dbReference type="NCBI Taxonomy" id="1389203"/>
    <lineage>
        <taxon>Eukaryota</taxon>
        <taxon>Fungi</taxon>
        <taxon>Dikarya</taxon>
        <taxon>Basidiomycota</taxon>
        <taxon>Pucciniomycotina</taxon>
        <taxon>Pucciniomycetes</taxon>
        <taxon>Pucciniales</taxon>
        <taxon>Sphaerophragmiaceae</taxon>
        <taxon>Austropuccinia</taxon>
    </lineage>
</organism>
<dbReference type="InterPro" id="IPR013103">
    <property type="entry name" value="RVT_2"/>
</dbReference>
<keyword evidence="3" id="KW-1185">Reference proteome</keyword>
<sequence length="145" mass="16811">MQRIGVIWPRHPTLITANISANNIIPYKRRAHKEIKSAVTKSYKEAVRSDQCKEWNKEITQELENMIKLNVWTIRGARDGDHPITSMWVSKVKKDDQQQVTKYKVQLCAQGFHQIQGLDYPQTFSPTGRISKLQELISNTTVNNY</sequence>
<dbReference type="Pfam" id="PF07727">
    <property type="entry name" value="RVT_2"/>
    <property type="match status" value="1"/>
</dbReference>
<proteinExistence type="predicted"/>
<comment type="caution">
    <text evidence="2">The sequence shown here is derived from an EMBL/GenBank/DDBJ whole genome shotgun (WGS) entry which is preliminary data.</text>
</comment>
<dbReference type="Proteomes" id="UP000765509">
    <property type="component" value="Unassembled WGS sequence"/>
</dbReference>
<accession>A0A9Q3H733</accession>
<dbReference type="AlphaFoldDB" id="A0A9Q3H733"/>
<feature type="domain" description="Reverse transcriptase Ty1/copia-type" evidence="1">
    <location>
        <begin position="70"/>
        <end position="141"/>
    </location>
</feature>
<name>A0A9Q3H733_9BASI</name>
<evidence type="ECO:0000259" key="1">
    <source>
        <dbReference type="Pfam" id="PF07727"/>
    </source>
</evidence>
<evidence type="ECO:0000313" key="2">
    <source>
        <dbReference type="EMBL" id="MBW0491620.1"/>
    </source>
</evidence>
<evidence type="ECO:0000313" key="3">
    <source>
        <dbReference type="Proteomes" id="UP000765509"/>
    </source>
</evidence>